<evidence type="ECO:0000256" key="1">
    <source>
        <dbReference type="ARBA" id="ARBA00000082"/>
    </source>
</evidence>
<feature type="binding site" evidence="13">
    <location>
        <position position="146"/>
    </location>
    <ligand>
        <name>ATP</name>
        <dbReference type="ChEBI" id="CHEBI:30616"/>
    </ligand>
</feature>
<dbReference type="InterPro" id="IPR034907">
    <property type="entry name" value="NDK-like_dom"/>
</dbReference>
<keyword evidence="11" id="KW-0546">Nucleotide metabolism</keyword>
<proteinExistence type="inferred from homology"/>
<dbReference type="Gene3D" id="3.30.70.141">
    <property type="entry name" value="Nucleoside diphosphate kinase-like domain"/>
    <property type="match status" value="1"/>
</dbReference>
<dbReference type="Pfam" id="PF00334">
    <property type="entry name" value="NDK"/>
    <property type="match status" value="1"/>
</dbReference>
<protein>
    <recommendedName>
        <fullName evidence="15">Nucleoside diphosphate kinase</fullName>
        <ecNumber evidence="15">2.7.4.6</ecNumber>
    </recommendedName>
</protein>
<comment type="catalytic activity">
    <reaction evidence="2">
        <text>a ribonucleoside 5'-diphosphate + ATP = a ribonucleoside 5'-triphosphate + ADP</text>
        <dbReference type="Rhea" id="RHEA:18113"/>
        <dbReference type="ChEBI" id="CHEBI:30616"/>
        <dbReference type="ChEBI" id="CHEBI:57930"/>
        <dbReference type="ChEBI" id="CHEBI:61557"/>
        <dbReference type="ChEBI" id="CHEBI:456216"/>
        <dbReference type="EC" id="2.7.4.6"/>
    </reaction>
</comment>
<feature type="binding site" evidence="13">
    <location>
        <position position="40"/>
    </location>
    <ligand>
        <name>ATP</name>
        <dbReference type="ChEBI" id="CHEBI:30616"/>
    </ligand>
</feature>
<sequence length="180" mass="19734">MALRFGPCFVMCLLLCVLIFPLRSSANVDTIKEKTLAIIKPDGVNGNYVDVIKKTILGSSFSITQEMQLQLNVNTVKSFYAEHASKSFFSGLVQYMTSGPVVIMVLEKENAIADWRALIGPTDANIAKVTHPKSVRAFCGLDLQRNCVHGSDSPQSAAREISFFFEKSSSAAIVSQHDEL</sequence>
<dbReference type="PROSITE" id="PS00469">
    <property type="entry name" value="NDPK"/>
    <property type="match status" value="1"/>
</dbReference>
<dbReference type="SMART" id="SM00562">
    <property type="entry name" value="NDK"/>
    <property type="match status" value="1"/>
</dbReference>
<feature type="chain" id="PRO_5026739905" description="Nucleoside diphosphate kinase" evidence="16">
    <location>
        <begin position="27"/>
        <end position="180"/>
    </location>
</feature>
<keyword evidence="8 15" id="KW-0418">Kinase</keyword>
<evidence type="ECO:0000256" key="9">
    <source>
        <dbReference type="ARBA" id="ARBA00022840"/>
    </source>
</evidence>
<dbReference type="GO" id="GO:0006228">
    <property type="term" value="P:UTP biosynthetic process"/>
    <property type="evidence" value="ECO:0007669"/>
    <property type="project" value="InterPro"/>
</dbReference>
<comment type="function">
    <text evidence="12">Major role in the synthesis of nucleoside triphosphates other than ATP. The ATP gamma phosphate is transferred to the NDP beta phosphate via a ping-pong mechanism, using a phosphorylated active-site intermediate.</text>
</comment>
<dbReference type="KEGG" id="sind:105157817"/>
<comment type="similarity">
    <text evidence="3 13 14">Belongs to the NDK family.</text>
</comment>
<dbReference type="GO" id="GO:0004550">
    <property type="term" value="F:nucleoside diphosphate kinase activity"/>
    <property type="evidence" value="ECO:0007669"/>
    <property type="project" value="UniProtKB-EC"/>
</dbReference>
<dbReference type="AlphaFoldDB" id="A0A6I9STF0"/>
<keyword evidence="5 15" id="KW-0808">Transferase</keyword>
<gene>
    <name evidence="19" type="primary">LOC105157817</name>
</gene>
<dbReference type="OrthoDB" id="2162449at2759"/>
<dbReference type="PROSITE" id="PS51374">
    <property type="entry name" value="NDPK_LIKE"/>
    <property type="match status" value="1"/>
</dbReference>
<dbReference type="RefSeq" id="XP_011072602.1">
    <property type="nucleotide sequence ID" value="XM_011074300.2"/>
</dbReference>
<dbReference type="InParanoid" id="A0A6I9STF0"/>
<feature type="domain" description="Nucleoside diphosphate kinase-like" evidence="17">
    <location>
        <begin position="32"/>
        <end position="172"/>
    </location>
</feature>
<evidence type="ECO:0000313" key="18">
    <source>
        <dbReference type="Proteomes" id="UP000504604"/>
    </source>
</evidence>
<accession>A0A6I9STF0</accession>
<feature type="binding site" evidence="13">
    <location>
        <position position="122"/>
    </location>
    <ligand>
        <name>ATP</name>
        <dbReference type="ChEBI" id="CHEBI:30616"/>
    </ligand>
</feature>
<evidence type="ECO:0000259" key="17">
    <source>
        <dbReference type="SMART" id="SM00562"/>
    </source>
</evidence>
<dbReference type="GO" id="GO:0046872">
    <property type="term" value="F:metal ion binding"/>
    <property type="evidence" value="ECO:0007669"/>
    <property type="project" value="UniProtKB-KW"/>
</dbReference>
<keyword evidence="18" id="KW-1185">Reference proteome</keyword>
<dbReference type="GO" id="GO:0006241">
    <property type="term" value="P:CTP biosynthetic process"/>
    <property type="evidence" value="ECO:0007669"/>
    <property type="project" value="InterPro"/>
</dbReference>
<organism evidence="18 19">
    <name type="scientific">Sesamum indicum</name>
    <name type="common">Oriental sesame</name>
    <name type="synonym">Sesamum orientale</name>
    <dbReference type="NCBI Taxonomy" id="4182"/>
    <lineage>
        <taxon>Eukaryota</taxon>
        <taxon>Viridiplantae</taxon>
        <taxon>Streptophyta</taxon>
        <taxon>Embryophyta</taxon>
        <taxon>Tracheophyta</taxon>
        <taxon>Spermatophyta</taxon>
        <taxon>Magnoliopsida</taxon>
        <taxon>eudicotyledons</taxon>
        <taxon>Gunneridae</taxon>
        <taxon>Pentapetalae</taxon>
        <taxon>asterids</taxon>
        <taxon>lamiids</taxon>
        <taxon>Lamiales</taxon>
        <taxon>Pedaliaceae</taxon>
        <taxon>Sesamum</taxon>
    </lineage>
</organism>
<feature type="binding site" evidence="13">
    <location>
        <position position="136"/>
    </location>
    <ligand>
        <name>ATP</name>
        <dbReference type="ChEBI" id="CHEBI:30616"/>
    </ligand>
</feature>
<dbReference type="GO" id="GO:0006183">
    <property type="term" value="P:GTP biosynthetic process"/>
    <property type="evidence" value="ECO:0007669"/>
    <property type="project" value="InterPro"/>
</dbReference>
<dbReference type="FunCoup" id="A0A6I9STF0">
    <property type="interactions" value="916"/>
</dbReference>
<feature type="binding site" evidence="13">
    <location>
        <position position="116"/>
    </location>
    <ligand>
        <name>ATP</name>
        <dbReference type="ChEBI" id="CHEBI:30616"/>
    </ligand>
</feature>
<feature type="signal peptide" evidence="16">
    <location>
        <begin position="1"/>
        <end position="26"/>
    </location>
</feature>
<dbReference type="InterPro" id="IPR023005">
    <property type="entry name" value="Nucleoside_diP_kinase_AS"/>
</dbReference>
<evidence type="ECO:0000256" key="5">
    <source>
        <dbReference type="ARBA" id="ARBA00022679"/>
    </source>
</evidence>
<dbReference type="InterPro" id="IPR036850">
    <property type="entry name" value="NDK-like_dom_sf"/>
</dbReference>
<keyword evidence="7 15" id="KW-0547">Nucleotide-binding</keyword>
<evidence type="ECO:0000256" key="12">
    <source>
        <dbReference type="ARBA" id="ARBA00025669"/>
    </source>
</evidence>
<dbReference type="PRINTS" id="PR01243">
    <property type="entry name" value="NUCDPKINASE"/>
</dbReference>
<evidence type="ECO:0000313" key="19">
    <source>
        <dbReference type="RefSeq" id="XP_011072602.1"/>
    </source>
</evidence>
<evidence type="ECO:0000256" key="6">
    <source>
        <dbReference type="ARBA" id="ARBA00022723"/>
    </source>
</evidence>
<keyword evidence="16" id="KW-0732">Signal</keyword>
<keyword evidence="10" id="KW-0460">Magnesium</keyword>
<reference evidence="19" key="1">
    <citation type="submission" date="2025-08" db="UniProtKB">
        <authorList>
            <consortium name="RefSeq"/>
        </authorList>
    </citation>
    <scope>IDENTIFICATION</scope>
</reference>
<evidence type="ECO:0000256" key="2">
    <source>
        <dbReference type="ARBA" id="ARBA00000937"/>
    </source>
</evidence>
<keyword evidence="6" id="KW-0479">Metal-binding</keyword>
<feature type="active site" description="Pros-phosphohistidine intermediate" evidence="13">
    <location>
        <position position="149"/>
    </location>
</feature>
<evidence type="ECO:0000256" key="8">
    <source>
        <dbReference type="ARBA" id="ARBA00022777"/>
    </source>
</evidence>
<keyword evidence="9 15" id="KW-0067">ATP-binding</keyword>
<evidence type="ECO:0000256" key="11">
    <source>
        <dbReference type="ARBA" id="ARBA00023080"/>
    </source>
</evidence>
<dbReference type="SUPFAM" id="SSF54919">
    <property type="entry name" value="Nucleoside diphosphate kinase, NDK"/>
    <property type="match status" value="1"/>
</dbReference>
<evidence type="ECO:0000256" key="15">
    <source>
        <dbReference type="RuleBase" id="RU004013"/>
    </source>
</evidence>
<evidence type="ECO:0000256" key="3">
    <source>
        <dbReference type="ARBA" id="ARBA00008142"/>
    </source>
</evidence>
<dbReference type="EC" id="2.7.4.6" evidence="15"/>
<dbReference type="GeneID" id="105157817"/>
<dbReference type="GO" id="GO:0005524">
    <property type="term" value="F:ATP binding"/>
    <property type="evidence" value="ECO:0007669"/>
    <property type="project" value="UniProtKB-KW"/>
</dbReference>
<name>A0A6I9STF0_SESIN</name>
<comment type="catalytic activity">
    <reaction evidence="1 15">
        <text>a 2'-deoxyribonucleoside 5'-diphosphate + ATP = a 2'-deoxyribonucleoside 5'-triphosphate + ADP</text>
        <dbReference type="Rhea" id="RHEA:44640"/>
        <dbReference type="ChEBI" id="CHEBI:30616"/>
        <dbReference type="ChEBI" id="CHEBI:61560"/>
        <dbReference type="ChEBI" id="CHEBI:73316"/>
        <dbReference type="ChEBI" id="CHEBI:456216"/>
        <dbReference type="EC" id="2.7.4.6"/>
    </reaction>
</comment>
<evidence type="ECO:0000256" key="4">
    <source>
        <dbReference type="ARBA" id="ARBA00022490"/>
    </source>
</evidence>
<keyword evidence="4" id="KW-0963">Cytoplasm</keyword>
<evidence type="ECO:0000256" key="10">
    <source>
        <dbReference type="ARBA" id="ARBA00022842"/>
    </source>
</evidence>
<evidence type="ECO:0000256" key="14">
    <source>
        <dbReference type="RuleBase" id="RU004011"/>
    </source>
</evidence>
<dbReference type="PANTHER" id="PTHR46161">
    <property type="entry name" value="NUCLEOSIDE DIPHOSPHATE KINASE"/>
    <property type="match status" value="1"/>
</dbReference>
<dbReference type="Proteomes" id="UP000504604">
    <property type="component" value="Linkage group LG3"/>
</dbReference>
<dbReference type="PANTHER" id="PTHR46161:SF3">
    <property type="entry name" value="NUCLEOSIDE DIPHOSPHATE KINASE DDB_G0292928-RELATED"/>
    <property type="match status" value="1"/>
</dbReference>
<dbReference type="InterPro" id="IPR001564">
    <property type="entry name" value="Nucleoside_diP_kinase"/>
</dbReference>
<evidence type="ECO:0000256" key="7">
    <source>
        <dbReference type="ARBA" id="ARBA00022741"/>
    </source>
</evidence>
<evidence type="ECO:0000256" key="16">
    <source>
        <dbReference type="SAM" id="SignalP"/>
    </source>
</evidence>
<evidence type="ECO:0000256" key="13">
    <source>
        <dbReference type="PROSITE-ProRule" id="PRU00706"/>
    </source>
</evidence>
<feature type="binding site" evidence="13">
    <location>
        <position position="88"/>
    </location>
    <ligand>
        <name>ATP</name>
        <dbReference type="ChEBI" id="CHEBI:30616"/>
    </ligand>
</feature>